<feature type="region of interest" description="Disordered" evidence="1">
    <location>
        <begin position="1"/>
        <end position="30"/>
    </location>
</feature>
<organism evidence="2 3">
    <name type="scientific">Streptomyces finlayi</name>
    <dbReference type="NCBI Taxonomy" id="67296"/>
    <lineage>
        <taxon>Bacteria</taxon>
        <taxon>Bacillati</taxon>
        <taxon>Actinomycetota</taxon>
        <taxon>Actinomycetes</taxon>
        <taxon>Kitasatosporales</taxon>
        <taxon>Streptomycetaceae</taxon>
        <taxon>Streptomyces</taxon>
    </lineage>
</organism>
<name>A0A919CAI8_9ACTN</name>
<gene>
    <name evidence="2" type="ORF">GCM10010334_30200</name>
</gene>
<evidence type="ECO:0000313" key="3">
    <source>
        <dbReference type="Proteomes" id="UP000638353"/>
    </source>
</evidence>
<accession>A0A919CAI8</accession>
<comment type="caution">
    <text evidence="2">The sequence shown here is derived from an EMBL/GenBank/DDBJ whole genome shotgun (WGS) entry which is preliminary data.</text>
</comment>
<feature type="region of interest" description="Disordered" evidence="1">
    <location>
        <begin position="63"/>
        <end position="102"/>
    </location>
</feature>
<feature type="compositionally biased region" description="Basic and acidic residues" evidence="1">
    <location>
        <begin position="71"/>
        <end position="86"/>
    </location>
</feature>
<reference evidence="2" key="2">
    <citation type="submission" date="2020-09" db="EMBL/GenBank/DDBJ databases">
        <authorList>
            <person name="Sun Q."/>
            <person name="Ohkuma M."/>
        </authorList>
    </citation>
    <scope>NUCLEOTIDE SEQUENCE</scope>
    <source>
        <strain evidence="2">JCM 4637</strain>
    </source>
</reference>
<dbReference type="EMBL" id="BMVC01000005">
    <property type="protein sequence ID" value="GHC93272.1"/>
    <property type="molecule type" value="Genomic_DNA"/>
</dbReference>
<evidence type="ECO:0000256" key="1">
    <source>
        <dbReference type="SAM" id="MobiDB-lite"/>
    </source>
</evidence>
<proteinExistence type="predicted"/>
<dbReference type="Proteomes" id="UP000638353">
    <property type="component" value="Unassembled WGS sequence"/>
</dbReference>
<protein>
    <submittedName>
        <fullName evidence="2">Uncharacterized protein</fullName>
    </submittedName>
</protein>
<sequence length="120" mass="12465">MSAGRRVAASVRPCTAVTPPGSRPSPPVGRNQCNRGCFLAPVLVLEWAPGVAAGTVLGMEDLGKQAGDGPVTHRCDREPYGREARGARRHSGTTPLERGGQVRCESVTAERGVCPCGKSG</sequence>
<reference evidence="2" key="1">
    <citation type="journal article" date="2014" name="Int. J. Syst. Evol. Microbiol.">
        <title>Complete genome sequence of Corynebacterium casei LMG S-19264T (=DSM 44701T), isolated from a smear-ripened cheese.</title>
        <authorList>
            <consortium name="US DOE Joint Genome Institute (JGI-PGF)"/>
            <person name="Walter F."/>
            <person name="Albersmeier A."/>
            <person name="Kalinowski J."/>
            <person name="Ruckert C."/>
        </authorList>
    </citation>
    <scope>NUCLEOTIDE SEQUENCE</scope>
    <source>
        <strain evidence="2">JCM 4637</strain>
    </source>
</reference>
<evidence type="ECO:0000313" key="2">
    <source>
        <dbReference type="EMBL" id="GHC93272.1"/>
    </source>
</evidence>
<dbReference type="AlphaFoldDB" id="A0A919CAI8"/>